<organism evidence="1 2">
    <name type="scientific">Dinghuibacter silviterrae</name>
    <dbReference type="NCBI Taxonomy" id="1539049"/>
    <lineage>
        <taxon>Bacteria</taxon>
        <taxon>Pseudomonadati</taxon>
        <taxon>Bacteroidota</taxon>
        <taxon>Chitinophagia</taxon>
        <taxon>Chitinophagales</taxon>
        <taxon>Chitinophagaceae</taxon>
        <taxon>Dinghuibacter</taxon>
    </lineage>
</organism>
<evidence type="ECO:0000313" key="1">
    <source>
        <dbReference type="EMBL" id="TDX00397.1"/>
    </source>
</evidence>
<dbReference type="AlphaFoldDB" id="A0A4R8DSM8"/>
<comment type="caution">
    <text evidence="1">The sequence shown here is derived from an EMBL/GenBank/DDBJ whole genome shotgun (WGS) entry which is preliminary data.</text>
</comment>
<sequence length="328" mass="36871">MSVSMKKSTPLFSWRFPALTLLLIGLLLSSGTHAQLALSFKDMETDLGFEIGPSFFLGELGGNLGDGKRFIKDLNLPTTRYFAGISGAIYPASWLGIRANLNYGRLYGADRYTNGHDFDADWRRTRNLDFRTSIEEGTICLEIYPTDFFTLPFDYQPRIRPYAVAGFGFFHFNPQGTYKDPTTGQTTWVDLQPLHTEGEGWGPGYPPNYKLWSTNIPLGIGARFDVSDKVAVSGEVLDRILHTDYIDDVSTNFVNPALFYQHMPAAQAKIAAAMSNKSGLPYTDFSNRGDPTHDDAYFSFVVRLIIKFGNDDTWFGRASNQVRCPVRW</sequence>
<reference evidence="1 2" key="1">
    <citation type="submission" date="2019-03" db="EMBL/GenBank/DDBJ databases">
        <title>Genomic Encyclopedia of Type Strains, Phase IV (KMG-IV): sequencing the most valuable type-strain genomes for metagenomic binning, comparative biology and taxonomic classification.</title>
        <authorList>
            <person name="Goeker M."/>
        </authorList>
    </citation>
    <scope>NUCLEOTIDE SEQUENCE [LARGE SCALE GENOMIC DNA]</scope>
    <source>
        <strain evidence="1 2">DSM 100059</strain>
    </source>
</reference>
<gene>
    <name evidence="1" type="ORF">EDB95_1420</name>
</gene>
<dbReference type="Proteomes" id="UP000294498">
    <property type="component" value="Unassembled WGS sequence"/>
</dbReference>
<evidence type="ECO:0000313" key="2">
    <source>
        <dbReference type="Proteomes" id="UP000294498"/>
    </source>
</evidence>
<accession>A0A4R8DSM8</accession>
<evidence type="ECO:0008006" key="3">
    <source>
        <dbReference type="Google" id="ProtNLM"/>
    </source>
</evidence>
<dbReference type="EMBL" id="SODV01000001">
    <property type="protein sequence ID" value="TDX00397.1"/>
    <property type="molecule type" value="Genomic_DNA"/>
</dbReference>
<proteinExistence type="predicted"/>
<keyword evidence="2" id="KW-1185">Reference proteome</keyword>
<name>A0A4R8DSM8_9BACT</name>
<protein>
    <recommendedName>
        <fullName evidence="3">Outer membrane protein with beta-barrel domain</fullName>
    </recommendedName>
</protein>